<protein>
    <submittedName>
        <fullName evidence="2">Nuclear transport factor 2 family protein</fullName>
    </submittedName>
</protein>
<proteinExistence type="predicted"/>
<feature type="domain" description="SnoaL-like" evidence="1">
    <location>
        <begin position="9"/>
        <end position="133"/>
    </location>
</feature>
<dbReference type="Gene3D" id="3.10.450.50">
    <property type="match status" value="1"/>
</dbReference>
<dbReference type="InterPro" id="IPR032710">
    <property type="entry name" value="NTF2-like_dom_sf"/>
</dbReference>
<sequence length="144" mass="15803">MMNAVSSDIRHAVTDGIHLFFDLVDHGQASRTATLFTADASLTFGPGSPNPGTITGEAIATAMAAREKQASAFTRHVVSNIMFDAENAKGVSVRYLLVLFRSDDDSRDSKPAFVADVRERWSQREGSWKIAERIVNPAFIRAQF</sequence>
<dbReference type="KEGG" id="spph:KFK14_07240"/>
<dbReference type="SUPFAM" id="SSF54427">
    <property type="entry name" value="NTF2-like"/>
    <property type="match status" value="1"/>
</dbReference>
<dbReference type="AlphaFoldDB" id="A0A975K9C3"/>
<dbReference type="RefSeq" id="WP_212610408.1">
    <property type="nucleotide sequence ID" value="NZ_CP073910.1"/>
</dbReference>
<accession>A0A975K9C3</accession>
<dbReference type="Pfam" id="PF13577">
    <property type="entry name" value="SnoaL_4"/>
    <property type="match status" value="1"/>
</dbReference>
<reference evidence="2" key="1">
    <citation type="submission" date="2021-04" db="EMBL/GenBank/DDBJ databases">
        <title>Isolation of p-tert-butylphenol degrading bacteria Sphingobium phenoxybenzoativorans Tas13 from active sludge.</title>
        <authorList>
            <person name="Li Y."/>
        </authorList>
    </citation>
    <scope>NUCLEOTIDE SEQUENCE</scope>
    <source>
        <strain evidence="2">Tas13</strain>
    </source>
</reference>
<gene>
    <name evidence="2" type="ORF">KFK14_07240</name>
</gene>
<keyword evidence="3" id="KW-1185">Reference proteome</keyword>
<evidence type="ECO:0000259" key="1">
    <source>
        <dbReference type="Pfam" id="PF13577"/>
    </source>
</evidence>
<evidence type="ECO:0000313" key="3">
    <source>
        <dbReference type="Proteomes" id="UP000681425"/>
    </source>
</evidence>
<dbReference type="EMBL" id="CP073910">
    <property type="protein sequence ID" value="QUT07201.1"/>
    <property type="molecule type" value="Genomic_DNA"/>
</dbReference>
<evidence type="ECO:0000313" key="2">
    <source>
        <dbReference type="EMBL" id="QUT07201.1"/>
    </source>
</evidence>
<name>A0A975K9C3_9SPHN</name>
<organism evidence="2 3">
    <name type="scientific">Sphingobium phenoxybenzoativorans</name>
    <dbReference type="NCBI Taxonomy" id="1592790"/>
    <lineage>
        <taxon>Bacteria</taxon>
        <taxon>Pseudomonadati</taxon>
        <taxon>Pseudomonadota</taxon>
        <taxon>Alphaproteobacteria</taxon>
        <taxon>Sphingomonadales</taxon>
        <taxon>Sphingomonadaceae</taxon>
        <taxon>Sphingobium</taxon>
    </lineage>
</organism>
<dbReference type="InterPro" id="IPR037401">
    <property type="entry name" value="SnoaL-like"/>
</dbReference>
<dbReference type="Proteomes" id="UP000681425">
    <property type="component" value="Chromosome"/>
</dbReference>